<name>A0A914RIK0_PAREQ</name>
<dbReference type="Proteomes" id="UP000887564">
    <property type="component" value="Unplaced"/>
</dbReference>
<dbReference type="WBParaSite" id="PEQ_0000461701-mRNA-1">
    <property type="protein sequence ID" value="PEQ_0000461701-mRNA-1"/>
    <property type="gene ID" value="PEQ_0000461701"/>
</dbReference>
<protein>
    <submittedName>
        <fullName evidence="5">TIL domain-containing protein</fullName>
    </submittedName>
</protein>
<evidence type="ECO:0000259" key="3">
    <source>
        <dbReference type="Pfam" id="PF01826"/>
    </source>
</evidence>
<dbReference type="AlphaFoldDB" id="A0A914RIK0"/>
<dbReference type="Gene3D" id="2.10.25.10">
    <property type="entry name" value="Laminin"/>
    <property type="match status" value="1"/>
</dbReference>
<evidence type="ECO:0000256" key="1">
    <source>
        <dbReference type="ARBA" id="ARBA00022900"/>
    </source>
</evidence>
<dbReference type="Pfam" id="PF01826">
    <property type="entry name" value="TIL"/>
    <property type="match status" value="1"/>
</dbReference>
<feature type="compositionally biased region" description="Low complexity" evidence="2">
    <location>
        <begin position="76"/>
        <end position="94"/>
    </location>
</feature>
<evidence type="ECO:0000256" key="2">
    <source>
        <dbReference type="SAM" id="MobiDB-lite"/>
    </source>
</evidence>
<feature type="region of interest" description="Disordered" evidence="2">
    <location>
        <begin position="76"/>
        <end position="108"/>
    </location>
</feature>
<dbReference type="InterPro" id="IPR002919">
    <property type="entry name" value="TIL_dom"/>
</dbReference>
<keyword evidence="1" id="KW-0722">Serine protease inhibitor</keyword>
<dbReference type="InterPro" id="IPR036084">
    <property type="entry name" value="Ser_inhib-like_sf"/>
</dbReference>
<evidence type="ECO:0000313" key="4">
    <source>
        <dbReference type="Proteomes" id="UP000887564"/>
    </source>
</evidence>
<accession>A0A914RIK0</accession>
<feature type="domain" description="TIL" evidence="3">
    <location>
        <begin position="17"/>
        <end position="71"/>
    </location>
</feature>
<dbReference type="GO" id="GO:0004867">
    <property type="term" value="F:serine-type endopeptidase inhibitor activity"/>
    <property type="evidence" value="ECO:0007669"/>
    <property type="project" value="UniProtKB-KW"/>
</dbReference>
<dbReference type="SUPFAM" id="SSF57567">
    <property type="entry name" value="Serine protease inhibitors"/>
    <property type="match status" value="1"/>
</dbReference>
<organism evidence="4 5">
    <name type="scientific">Parascaris equorum</name>
    <name type="common">Equine roundworm</name>
    <dbReference type="NCBI Taxonomy" id="6256"/>
    <lineage>
        <taxon>Eukaryota</taxon>
        <taxon>Metazoa</taxon>
        <taxon>Ecdysozoa</taxon>
        <taxon>Nematoda</taxon>
        <taxon>Chromadorea</taxon>
        <taxon>Rhabditida</taxon>
        <taxon>Spirurina</taxon>
        <taxon>Ascaridomorpha</taxon>
        <taxon>Ascaridoidea</taxon>
        <taxon>Ascarididae</taxon>
        <taxon>Parascaris</taxon>
    </lineage>
</organism>
<reference evidence="5" key="1">
    <citation type="submission" date="2022-11" db="UniProtKB">
        <authorList>
            <consortium name="WormBaseParasite"/>
        </authorList>
    </citation>
    <scope>IDENTIFICATION</scope>
</reference>
<dbReference type="CDD" id="cd19941">
    <property type="entry name" value="TIL"/>
    <property type="match status" value="1"/>
</dbReference>
<keyword evidence="4" id="KW-1185">Reference proteome</keyword>
<sequence>MKCHDTRIDKIRVVTQCRPNEVFARCRTCEGRCGENGHLCPLICRQSGCECPFRDGYVRDSSGNCIPSGHCPTSSTPTGTTAQTTTQTMPSSSSNIYPGDSQNAETNIPNTKPVLITENLSMYIEDLTYNMPLTSCVSQFIFYNGYMRMRGK</sequence>
<evidence type="ECO:0000313" key="5">
    <source>
        <dbReference type="WBParaSite" id="PEQ_0000461701-mRNA-1"/>
    </source>
</evidence>
<keyword evidence="1" id="KW-0646">Protease inhibitor</keyword>
<proteinExistence type="predicted"/>